<dbReference type="Pfam" id="PF00216">
    <property type="entry name" value="Bac_DNA_binding"/>
    <property type="match status" value="1"/>
</dbReference>
<evidence type="ECO:0000256" key="2">
    <source>
        <dbReference type="ARBA" id="ARBA00011738"/>
    </source>
</evidence>
<dbReference type="GO" id="GO:0042802">
    <property type="term" value="F:identical protein binding"/>
    <property type="evidence" value="ECO:0007669"/>
    <property type="project" value="UniProtKB-ARBA"/>
</dbReference>
<evidence type="ECO:0000256" key="5">
    <source>
        <dbReference type="ARBA" id="ARBA00075909"/>
    </source>
</evidence>
<evidence type="ECO:0000313" key="9">
    <source>
        <dbReference type="EMBL" id="OAO82601.1"/>
    </source>
</evidence>
<evidence type="ECO:0000256" key="8">
    <source>
        <dbReference type="SAM" id="MobiDB-lite"/>
    </source>
</evidence>
<evidence type="ECO:0000313" key="10">
    <source>
        <dbReference type="Proteomes" id="UP000078336"/>
    </source>
</evidence>
<dbReference type="PATRIC" id="fig|33934.7.peg.1697"/>
<name>A0A178TQX2_9BACL</name>
<reference evidence="9 10" key="1">
    <citation type="submission" date="2016-03" db="EMBL/GenBank/DDBJ databases">
        <title>Spore heat resistance.</title>
        <authorList>
            <person name="Boekhorst J."/>
            <person name="Berendsen E.M."/>
            <person name="Wells-Bennik M.H."/>
            <person name="Kuipers O.P."/>
        </authorList>
    </citation>
    <scope>NUCLEOTIDE SEQUENCE [LARGE SCALE GENOMIC DNA]</scope>
    <source>
        <strain evidence="9 10">AF16</strain>
    </source>
</reference>
<protein>
    <recommendedName>
        <fullName evidence="5">DNA-binding protein II</fullName>
    </recommendedName>
    <alternativeName>
        <fullName evidence="6">HB</fullName>
    </alternativeName>
</protein>
<sequence length="90" mass="9777">MNKKELIDVVAEVAGLSKKDVTVVVDTTFDKIAEALKNGESVNIAGHGKYEVRERAARKGRNPQTGEEMEIPASKVPAFKPAKSLRDAVK</sequence>
<gene>
    <name evidence="9" type="ORF">TAF16_0221</name>
</gene>
<dbReference type="SMART" id="SM00411">
    <property type="entry name" value="BHL"/>
    <property type="match status" value="1"/>
</dbReference>
<keyword evidence="3" id="KW-0226">DNA condensation</keyword>
<evidence type="ECO:0000256" key="6">
    <source>
        <dbReference type="ARBA" id="ARBA00080728"/>
    </source>
</evidence>
<dbReference type="AlphaFoldDB" id="A0A178TQX2"/>
<comment type="caution">
    <text evidence="9">The sequence shown here is derived from an EMBL/GenBank/DDBJ whole genome shotgun (WGS) entry which is preliminary data.</text>
</comment>
<dbReference type="PANTHER" id="PTHR33175">
    <property type="entry name" value="DNA-BINDING PROTEIN HU"/>
    <property type="match status" value="1"/>
</dbReference>
<dbReference type="PANTHER" id="PTHR33175:SF3">
    <property type="entry name" value="DNA-BINDING PROTEIN HU-BETA"/>
    <property type="match status" value="1"/>
</dbReference>
<dbReference type="GO" id="GO:0010467">
    <property type="term" value="P:gene expression"/>
    <property type="evidence" value="ECO:0007669"/>
    <property type="project" value="UniProtKB-ARBA"/>
</dbReference>
<proteinExistence type="inferred from homology"/>
<evidence type="ECO:0000256" key="3">
    <source>
        <dbReference type="ARBA" id="ARBA00023067"/>
    </source>
</evidence>
<organism evidence="9 10">
    <name type="scientific">Anoxybacillus flavithermus</name>
    <dbReference type="NCBI Taxonomy" id="33934"/>
    <lineage>
        <taxon>Bacteria</taxon>
        <taxon>Bacillati</taxon>
        <taxon>Bacillota</taxon>
        <taxon>Bacilli</taxon>
        <taxon>Bacillales</taxon>
        <taxon>Anoxybacillaceae</taxon>
        <taxon>Anoxybacillus</taxon>
    </lineage>
</organism>
<dbReference type="GO" id="GO:1990103">
    <property type="term" value="C:DnaA-HU complex"/>
    <property type="evidence" value="ECO:0007669"/>
    <property type="project" value="UniProtKB-ARBA"/>
</dbReference>
<keyword evidence="4 9" id="KW-0238">DNA-binding</keyword>
<dbReference type="GO" id="GO:0005829">
    <property type="term" value="C:cytosol"/>
    <property type="evidence" value="ECO:0007669"/>
    <property type="project" value="TreeGrafter"/>
</dbReference>
<comment type="subunit">
    <text evidence="2">Homodimer.</text>
</comment>
<dbReference type="InterPro" id="IPR000119">
    <property type="entry name" value="Hist_DNA-bd"/>
</dbReference>
<dbReference type="SUPFAM" id="SSF47729">
    <property type="entry name" value="IHF-like DNA-binding proteins"/>
    <property type="match status" value="1"/>
</dbReference>
<dbReference type="CDD" id="cd13831">
    <property type="entry name" value="HU"/>
    <property type="match status" value="1"/>
</dbReference>
<dbReference type="OrthoDB" id="9799835at2"/>
<dbReference type="GO" id="GO:1990178">
    <property type="term" value="C:HU-DNA complex"/>
    <property type="evidence" value="ECO:0007669"/>
    <property type="project" value="UniProtKB-ARBA"/>
</dbReference>
<feature type="region of interest" description="Disordered" evidence="8">
    <location>
        <begin position="54"/>
        <end position="90"/>
    </location>
</feature>
<dbReference type="GO" id="GO:0003677">
    <property type="term" value="F:DNA binding"/>
    <property type="evidence" value="ECO:0007669"/>
    <property type="project" value="UniProtKB-KW"/>
</dbReference>
<evidence type="ECO:0000256" key="7">
    <source>
        <dbReference type="RuleBase" id="RU003939"/>
    </source>
</evidence>
<dbReference type="GO" id="GO:0006270">
    <property type="term" value="P:DNA replication initiation"/>
    <property type="evidence" value="ECO:0007669"/>
    <property type="project" value="UniProtKB-ARBA"/>
</dbReference>
<evidence type="ECO:0000256" key="4">
    <source>
        <dbReference type="ARBA" id="ARBA00023125"/>
    </source>
</evidence>
<comment type="similarity">
    <text evidence="1 7">Belongs to the bacterial histone-like protein family.</text>
</comment>
<dbReference type="GO" id="GO:0030527">
    <property type="term" value="F:structural constituent of chromatin"/>
    <property type="evidence" value="ECO:0007669"/>
    <property type="project" value="InterPro"/>
</dbReference>
<dbReference type="FunFam" id="4.10.520.10:FF:000001">
    <property type="entry name" value="DNA-binding protein HU"/>
    <property type="match status" value="1"/>
</dbReference>
<dbReference type="GO" id="GO:0030261">
    <property type="term" value="P:chromosome condensation"/>
    <property type="evidence" value="ECO:0007669"/>
    <property type="project" value="UniProtKB-KW"/>
</dbReference>
<evidence type="ECO:0000256" key="1">
    <source>
        <dbReference type="ARBA" id="ARBA00010529"/>
    </source>
</evidence>
<dbReference type="InterPro" id="IPR010992">
    <property type="entry name" value="IHF-like_DNA-bd_dom_sf"/>
</dbReference>
<accession>A0A178TQX2</accession>
<dbReference type="EMBL" id="LUCQ01000018">
    <property type="protein sequence ID" value="OAO82601.1"/>
    <property type="molecule type" value="Genomic_DNA"/>
</dbReference>
<dbReference type="PRINTS" id="PR01727">
    <property type="entry name" value="DNABINDINGHU"/>
</dbReference>
<keyword evidence="10" id="KW-1185">Reference proteome</keyword>
<dbReference type="Proteomes" id="UP000078336">
    <property type="component" value="Unassembled WGS sequence"/>
</dbReference>
<dbReference type="RefSeq" id="WP_064213910.1">
    <property type="nucleotide sequence ID" value="NZ_LUCQ01000018.1"/>
</dbReference>
<dbReference type="Gene3D" id="4.10.520.10">
    <property type="entry name" value="IHF-like DNA-binding proteins"/>
    <property type="match status" value="1"/>
</dbReference>